<name>A0A645GRQ0_9ZZZZ</name>
<evidence type="ECO:0000313" key="1">
    <source>
        <dbReference type="EMBL" id="MPN29541.1"/>
    </source>
</evidence>
<dbReference type="EMBL" id="VSSQ01080290">
    <property type="protein sequence ID" value="MPN29541.1"/>
    <property type="molecule type" value="Genomic_DNA"/>
</dbReference>
<reference evidence="1" key="1">
    <citation type="submission" date="2019-08" db="EMBL/GenBank/DDBJ databases">
        <authorList>
            <person name="Kucharzyk K."/>
            <person name="Murdoch R.W."/>
            <person name="Higgins S."/>
            <person name="Loffler F."/>
        </authorList>
    </citation>
    <scope>NUCLEOTIDE SEQUENCE</scope>
</reference>
<dbReference type="AlphaFoldDB" id="A0A645GRQ0"/>
<organism evidence="1">
    <name type="scientific">bioreactor metagenome</name>
    <dbReference type="NCBI Taxonomy" id="1076179"/>
    <lineage>
        <taxon>unclassified sequences</taxon>
        <taxon>metagenomes</taxon>
        <taxon>ecological metagenomes</taxon>
    </lineage>
</organism>
<accession>A0A645GRQ0</accession>
<dbReference type="EC" id="2.7.1.162" evidence="1"/>
<sequence>MNDFGDSIRFGASTAAEDEQDLDKVSCSMDLFDLYAKGFIEGCAGKLTKKEIDLMPMGAKTMTFECGMRFLTDYLQGDVYFKIHREGHNLDRCRTQFKLVEDMEKKWYTMQDIVKKYSNS</sequence>
<gene>
    <name evidence="1" type="primary">nahK_17</name>
    <name evidence="1" type="ORF">SDC9_176994</name>
</gene>
<proteinExistence type="predicted"/>
<keyword evidence="1" id="KW-0418">Kinase</keyword>
<dbReference type="GO" id="GO:0016301">
    <property type="term" value="F:kinase activity"/>
    <property type="evidence" value="ECO:0007669"/>
    <property type="project" value="UniProtKB-KW"/>
</dbReference>
<protein>
    <submittedName>
        <fullName evidence="1">N-acetylhexosamine 1-kinase</fullName>
        <ecNumber evidence="1">2.7.1.162</ecNumber>
    </submittedName>
</protein>
<comment type="caution">
    <text evidence="1">The sequence shown here is derived from an EMBL/GenBank/DDBJ whole genome shotgun (WGS) entry which is preliminary data.</text>
</comment>
<keyword evidence="1" id="KW-0808">Transferase</keyword>